<organism evidence="2 3">
    <name type="scientific">Vibrio vulnificus</name>
    <dbReference type="NCBI Taxonomy" id="672"/>
    <lineage>
        <taxon>Bacteria</taxon>
        <taxon>Pseudomonadati</taxon>
        <taxon>Pseudomonadota</taxon>
        <taxon>Gammaproteobacteria</taxon>
        <taxon>Vibrionales</taxon>
        <taxon>Vibrionaceae</taxon>
        <taxon>Vibrio</taxon>
    </lineage>
</organism>
<gene>
    <name evidence="2" type="ORF">CRN52_11420</name>
</gene>
<dbReference type="GO" id="GO:0005886">
    <property type="term" value="C:plasma membrane"/>
    <property type="evidence" value="ECO:0007669"/>
    <property type="project" value="UniProtKB-SubCell"/>
</dbReference>
<protein>
    <recommendedName>
        <fullName evidence="1">SURF1-like protein</fullName>
    </recommendedName>
</protein>
<comment type="similarity">
    <text evidence="1">Belongs to the SURF1 family.</text>
</comment>
<accession>A0A2S3R2Z4</accession>
<dbReference type="CDD" id="cd06662">
    <property type="entry name" value="SURF1"/>
    <property type="match status" value="1"/>
</dbReference>
<dbReference type="PROSITE" id="PS50895">
    <property type="entry name" value="SURF1"/>
    <property type="match status" value="1"/>
</dbReference>
<name>A0A2S3R2Z4_VIBVL</name>
<evidence type="ECO:0000313" key="2">
    <source>
        <dbReference type="EMBL" id="POB48056.1"/>
    </source>
</evidence>
<proteinExistence type="inferred from homology"/>
<dbReference type="AlphaFoldDB" id="A0A2S3R2Z4"/>
<dbReference type="InterPro" id="IPR002994">
    <property type="entry name" value="Surf1/Shy1"/>
</dbReference>
<sequence length="298" mass="33615">MDFPLGEESARTIWNRAKPKLAIMNNSKRTSISLNRNIGIVTPKAALIRSPGAIVAALLTLVVFTLLVKLGLWQLSRAEEKSQLEIELQQRALQAPQSLLDVLNVENAAVFSMTGVRVETNVAPSALPMVLLDNQTWNGKVGYLAYQVMALMDEPGSYLLVELGFVDGGLQRQSLPKVQGFREPLFLTGRLYQKSVNPLSDQLHLELSDPIRVQNMVIADLSKQLNVSLIPTLFQPDNLTHWPYPQPWQPLNMGSQKHFAYAMQWFAMALVLLLISSMIFVRYLRIRRKEVSHDFHTK</sequence>
<dbReference type="Proteomes" id="UP000237466">
    <property type="component" value="Unassembled WGS sequence"/>
</dbReference>
<dbReference type="Pfam" id="PF02104">
    <property type="entry name" value="SURF1"/>
    <property type="match status" value="1"/>
</dbReference>
<feature type="transmembrane region" description="Helical" evidence="1">
    <location>
        <begin position="53"/>
        <end position="73"/>
    </location>
</feature>
<keyword evidence="1" id="KW-0472">Membrane</keyword>
<dbReference type="EMBL" id="PDGH01000093">
    <property type="protein sequence ID" value="POB48056.1"/>
    <property type="molecule type" value="Genomic_DNA"/>
</dbReference>
<keyword evidence="1" id="KW-1003">Cell membrane</keyword>
<keyword evidence="1" id="KW-1133">Transmembrane helix</keyword>
<keyword evidence="1" id="KW-0812">Transmembrane</keyword>
<evidence type="ECO:0000313" key="3">
    <source>
        <dbReference type="Proteomes" id="UP000237466"/>
    </source>
</evidence>
<feature type="transmembrane region" description="Helical" evidence="1">
    <location>
        <begin position="259"/>
        <end position="281"/>
    </location>
</feature>
<comment type="subcellular location">
    <subcellularLocation>
        <location evidence="1">Cell membrane</location>
        <topology evidence="1">Multi-pass membrane protein</topology>
    </subcellularLocation>
</comment>
<evidence type="ECO:0000256" key="1">
    <source>
        <dbReference type="RuleBase" id="RU363076"/>
    </source>
</evidence>
<comment type="caution">
    <text evidence="2">The sequence shown here is derived from an EMBL/GenBank/DDBJ whole genome shotgun (WGS) entry which is preliminary data.</text>
</comment>
<reference evidence="2 3" key="1">
    <citation type="journal article" date="2018" name="Front. Microbiol.">
        <title>Phylogeny of Vibrio vulnificus from the Analysis of the Core-Genome: Implications for Intra-Species Taxonomy.</title>
        <authorList>
            <person name="Roig F.J."/>
            <person name="Gonzalez-Candelas F."/>
            <person name="Sanjuan E."/>
            <person name="Fouz B."/>
            <person name="Feil E.J."/>
            <person name="Llorens C."/>
            <person name="Baker-Austin C."/>
            <person name="Oliver J.D."/>
            <person name="Danin-Poleg Y."/>
            <person name="Gibas C.J."/>
            <person name="Kashi Y."/>
            <person name="Gulig P.A."/>
            <person name="Morrison S.S."/>
            <person name="Amaro C."/>
        </authorList>
    </citation>
    <scope>NUCLEOTIDE SEQUENCE [LARGE SCALE GENOMIC DNA]</scope>
    <source>
        <strain evidence="2 3">CECT4608</strain>
    </source>
</reference>